<dbReference type="InterPro" id="IPR045861">
    <property type="entry name" value="CorA_cytoplasmic_dom"/>
</dbReference>
<feature type="transmembrane region" description="Helical" evidence="9">
    <location>
        <begin position="545"/>
        <end position="571"/>
    </location>
</feature>
<evidence type="ECO:0000256" key="9">
    <source>
        <dbReference type="SAM" id="Phobius"/>
    </source>
</evidence>
<dbReference type="Gene3D" id="1.20.58.340">
    <property type="entry name" value="Magnesium transport protein CorA, transmembrane region"/>
    <property type="match status" value="2"/>
</dbReference>
<evidence type="ECO:0000256" key="3">
    <source>
        <dbReference type="ARBA" id="ARBA00022448"/>
    </source>
</evidence>
<dbReference type="EMBL" id="QGMH01000018">
    <property type="protein sequence ID" value="TVY29394.1"/>
    <property type="molecule type" value="Genomic_DNA"/>
</dbReference>
<feature type="region of interest" description="Disordered" evidence="8">
    <location>
        <begin position="209"/>
        <end position="228"/>
    </location>
</feature>
<dbReference type="PANTHER" id="PTHR46494:SF1">
    <property type="entry name" value="CORA FAMILY METAL ION TRANSPORTER (EUROFUNG)"/>
    <property type="match status" value="1"/>
</dbReference>
<keyword evidence="5 9" id="KW-0812">Transmembrane</keyword>
<dbReference type="InterPro" id="IPR045863">
    <property type="entry name" value="CorA_TM1_TM2"/>
</dbReference>
<evidence type="ECO:0000256" key="2">
    <source>
        <dbReference type="ARBA" id="ARBA00009765"/>
    </source>
</evidence>
<evidence type="ECO:0000256" key="6">
    <source>
        <dbReference type="ARBA" id="ARBA00022989"/>
    </source>
</evidence>
<feature type="compositionally biased region" description="Polar residues" evidence="8">
    <location>
        <begin position="13"/>
        <end position="24"/>
    </location>
</feature>
<dbReference type="AlphaFoldDB" id="A0A8H8R6R6"/>
<feature type="region of interest" description="Disordered" evidence="8">
    <location>
        <begin position="1"/>
        <end position="106"/>
    </location>
</feature>
<evidence type="ECO:0000256" key="1">
    <source>
        <dbReference type="ARBA" id="ARBA00004651"/>
    </source>
</evidence>
<dbReference type="SUPFAM" id="SSF143865">
    <property type="entry name" value="CorA soluble domain-like"/>
    <property type="match status" value="1"/>
</dbReference>
<comment type="caution">
    <text evidence="10">The sequence shown here is derived from an EMBL/GenBank/DDBJ whole genome shotgun (WGS) entry which is preliminary data.</text>
</comment>
<dbReference type="Gene3D" id="3.30.460.20">
    <property type="entry name" value="CorA soluble domain-like"/>
    <property type="match status" value="1"/>
</dbReference>
<dbReference type="Proteomes" id="UP000431533">
    <property type="component" value="Unassembled WGS sequence"/>
</dbReference>
<proteinExistence type="inferred from homology"/>
<keyword evidence="11" id="KW-1185">Reference proteome</keyword>
<keyword evidence="3" id="KW-0813">Transport</keyword>
<feature type="compositionally biased region" description="Acidic residues" evidence="8">
    <location>
        <begin position="210"/>
        <end position="224"/>
    </location>
</feature>
<dbReference type="GO" id="GO:0050897">
    <property type="term" value="F:cobalt ion binding"/>
    <property type="evidence" value="ECO:0007669"/>
    <property type="project" value="TreeGrafter"/>
</dbReference>
<dbReference type="GO" id="GO:0015087">
    <property type="term" value="F:cobalt ion transmembrane transporter activity"/>
    <property type="evidence" value="ECO:0007669"/>
    <property type="project" value="TreeGrafter"/>
</dbReference>
<feature type="transmembrane region" description="Helical" evidence="9">
    <location>
        <begin position="512"/>
        <end position="533"/>
    </location>
</feature>
<dbReference type="RefSeq" id="XP_031008181.1">
    <property type="nucleotide sequence ID" value="XM_031146857.1"/>
</dbReference>
<sequence length="596" mass="66985">MADKNVVAKDFQPSVTMSSPTLSTHFDLEAEAGMSPSSRPPRQSEARSEASGSNLGSSPYIKRRPTRSNTVKTFASIDASTTRPNWQPGQEPGLDPSKPNGGRSQVPTLHEECQITVVDFSEQNMVMHEFGNEELVQFLEKRQESWIQCRWINVNGLSWDVIGALGKHKRLHRLAMEDMLNTNNRTKADWYADHTYMVLTLQKLVHLHQDDDDDDSDSDSDSDDEKGGYFHGGMMRFFRKAFSGSKTMEKYDEKQRKANLVAGVHDPTNGYVTGHTEGTPSAAMQKLRTLQRYQGGPNQERMSYMEAHSPLTKRKLAVSAEQVSIFLTADNTVVSFFEQSADDIEVPILNRLSTPDTLLRRSCDASMICQAIVDAIIDLAIPVTTAYQDVIGELELDVLTEPSIKQSKLLYVITSEITMMRNVVYPIINLISALRDHKSGSVVSEVGGRGDIKSSPAGVKISPMAQTYLGDVEDHIILMTESLDQMRRSCDNMIDLIFNTISAYQNESMKQLTVVTIIFLPLTFLTGYFGMNIVDFPAINHSESYFWIIALPVAFVTTVFLMRDILTWWFIKVVQRRGISRSRKTRLHKEAASKRS</sequence>
<feature type="compositionally biased region" description="Polar residues" evidence="8">
    <location>
        <begin position="67"/>
        <end position="88"/>
    </location>
</feature>
<keyword evidence="7 9" id="KW-0472">Membrane</keyword>
<dbReference type="InterPro" id="IPR002523">
    <property type="entry name" value="MgTranspt_CorA/ZnTranspt_ZntB"/>
</dbReference>
<evidence type="ECO:0000313" key="10">
    <source>
        <dbReference type="EMBL" id="TVY29394.1"/>
    </source>
</evidence>
<dbReference type="OrthoDB" id="165352at2759"/>
<dbReference type="GeneID" id="41982077"/>
<evidence type="ECO:0000256" key="8">
    <source>
        <dbReference type="SAM" id="MobiDB-lite"/>
    </source>
</evidence>
<evidence type="ECO:0000313" key="11">
    <source>
        <dbReference type="Proteomes" id="UP000431533"/>
    </source>
</evidence>
<dbReference type="GO" id="GO:0000287">
    <property type="term" value="F:magnesium ion binding"/>
    <property type="evidence" value="ECO:0007669"/>
    <property type="project" value="TreeGrafter"/>
</dbReference>
<keyword evidence="4" id="KW-1003">Cell membrane</keyword>
<accession>A0A8H8R6R6</accession>
<dbReference type="GO" id="GO:0015095">
    <property type="term" value="F:magnesium ion transmembrane transporter activity"/>
    <property type="evidence" value="ECO:0007669"/>
    <property type="project" value="TreeGrafter"/>
</dbReference>
<name>A0A8H8R6R6_9HELO</name>
<comment type="subcellular location">
    <subcellularLocation>
        <location evidence="1">Cell membrane</location>
        <topology evidence="1">Multi-pass membrane protein</topology>
    </subcellularLocation>
</comment>
<evidence type="ECO:0000256" key="4">
    <source>
        <dbReference type="ARBA" id="ARBA00022475"/>
    </source>
</evidence>
<keyword evidence="6 9" id="KW-1133">Transmembrane helix</keyword>
<dbReference type="Pfam" id="PF01544">
    <property type="entry name" value="CorA"/>
    <property type="match status" value="1"/>
</dbReference>
<evidence type="ECO:0000256" key="7">
    <source>
        <dbReference type="ARBA" id="ARBA00023136"/>
    </source>
</evidence>
<dbReference type="SUPFAM" id="SSF144083">
    <property type="entry name" value="Magnesium transport protein CorA, transmembrane region"/>
    <property type="match status" value="1"/>
</dbReference>
<organism evidence="10 11">
    <name type="scientific">Lachnellula hyalina</name>
    <dbReference type="NCBI Taxonomy" id="1316788"/>
    <lineage>
        <taxon>Eukaryota</taxon>
        <taxon>Fungi</taxon>
        <taxon>Dikarya</taxon>
        <taxon>Ascomycota</taxon>
        <taxon>Pezizomycotina</taxon>
        <taxon>Leotiomycetes</taxon>
        <taxon>Helotiales</taxon>
        <taxon>Lachnaceae</taxon>
        <taxon>Lachnellula</taxon>
    </lineage>
</organism>
<gene>
    <name evidence="10" type="primary">corA</name>
    <name evidence="10" type="ORF">LHYA1_G001879</name>
</gene>
<comment type="similarity">
    <text evidence="2">Belongs to the CorA metal ion transporter (MIT) (TC 1.A.35) family.</text>
</comment>
<evidence type="ECO:0000256" key="5">
    <source>
        <dbReference type="ARBA" id="ARBA00022692"/>
    </source>
</evidence>
<dbReference type="GO" id="GO:0005886">
    <property type="term" value="C:plasma membrane"/>
    <property type="evidence" value="ECO:0007669"/>
    <property type="project" value="UniProtKB-SubCell"/>
</dbReference>
<reference evidence="10 11" key="1">
    <citation type="submission" date="2018-05" db="EMBL/GenBank/DDBJ databases">
        <title>Genome sequencing and assembly of the regulated plant pathogen Lachnellula willkommii and related sister species for the development of diagnostic species identification markers.</title>
        <authorList>
            <person name="Giroux E."/>
            <person name="Bilodeau G."/>
        </authorList>
    </citation>
    <scope>NUCLEOTIDE SEQUENCE [LARGE SCALE GENOMIC DNA]</scope>
    <source>
        <strain evidence="10 11">CBS 185.66</strain>
    </source>
</reference>
<protein>
    <submittedName>
        <fullName evidence="10">Cobalt/magnesium transport protein</fullName>
    </submittedName>
</protein>
<dbReference type="PANTHER" id="PTHR46494">
    <property type="entry name" value="CORA FAMILY METAL ION TRANSPORTER (EUROFUNG)"/>
    <property type="match status" value="1"/>
</dbReference>